<organism evidence="1 2">
    <name type="scientific">Streptomyces viridosporus (strain ATCC 14672 / DSM 40746 / JCM 4963 / KCTC 9882 / NRRL B-12104 / FH 1290)</name>
    <name type="common">Streptomyces ghanaensis</name>
    <dbReference type="NCBI Taxonomy" id="566461"/>
    <lineage>
        <taxon>Bacteria</taxon>
        <taxon>Bacillati</taxon>
        <taxon>Actinomycetota</taxon>
        <taxon>Actinomycetes</taxon>
        <taxon>Kitasatosporales</taxon>
        <taxon>Streptomycetaceae</taxon>
        <taxon>Streptomyces</taxon>
    </lineage>
</organism>
<protein>
    <submittedName>
        <fullName evidence="1">Predicted protein</fullName>
    </submittedName>
</protein>
<reference evidence="2" key="1">
    <citation type="submission" date="2008-12" db="EMBL/GenBank/DDBJ databases">
        <title>Annotation of Streptomyces ghanaensis ATCC 14672.</title>
        <authorList>
            <consortium name="The Broad Institute Genome Sequencing Platform"/>
            <consortium name="Broad Institute Microbial Sequencing Center"/>
            <person name="Fischbach M."/>
            <person name="Ward D."/>
            <person name="Young S."/>
            <person name="Kodira C.D."/>
            <person name="Zeng Q."/>
            <person name="Koehrsen M."/>
            <person name="Godfrey P."/>
            <person name="Alvarado L."/>
            <person name="Berlin A.M."/>
            <person name="Borenstein D."/>
            <person name="Chen Z."/>
            <person name="Engels R."/>
            <person name="Freedman E."/>
            <person name="Gellesch M."/>
            <person name="Goldberg J."/>
            <person name="Griggs A."/>
            <person name="Gujja S."/>
            <person name="Heiman D.I."/>
            <person name="Hepburn T.A."/>
            <person name="Howarth C."/>
            <person name="Jen D."/>
            <person name="Larson L."/>
            <person name="Lewis B."/>
            <person name="Mehta T."/>
            <person name="Park D."/>
            <person name="Pearson M."/>
            <person name="Roberts A."/>
            <person name="Saif S."/>
            <person name="Shea T.D."/>
            <person name="Shenoy N."/>
            <person name="Sisk P."/>
            <person name="Stolte C."/>
            <person name="Sykes S.N."/>
            <person name="Walk T."/>
            <person name="White J."/>
            <person name="Yandava C."/>
            <person name="Straight P."/>
            <person name="Clardy J."/>
            <person name="Hung D."/>
            <person name="Kolter R."/>
            <person name="Mekalanos J."/>
            <person name="Walker S."/>
            <person name="Walsh C.T."/>
            <person name="Wieland B.L.C."/>
            <person name="Ilzarbe M."/>
            <person name="Galagan J."/>
            <person name="Nusbaum C."/>
            <person name="Birren B."/>
        </authorList>
    </citation>
    <scope>NUCLEOTIDE SEQUENCE [LARGE SCALE GENOMIC DNA]</scope>
    <source>
        <strain evidence="2">ATCC 14672 / DSM 40746 / JCM 4963 / KCTC 9882 / NRRL B-12104 / FH 1290</strain>
    </source>
</reference>
<gene>
    <name evidence="1" type="ORF">SSFG_07401</name>
</gene>
<dbReference type="AlphaFoldDB" id="D6AA71"/>
<name>D6AA71_STRV1</name>
<accession>D6AA71</accession>
<dbReference type="Proteomes" id="UP000003824">
    <property type="component" value="Unassembled WGS sequence"/>
</dbReference>
<evidence type="ECO:0000313" key="1">
    <source>
        <dbReference type="EMBL" id="EFE72166.2"/>
    </source>
</evidence>
<dbReference type="EMBL" id="DS999641">
    <property type="protein sequence ID" value="EFE72166.2"/>
    <property type="molecule type" value="Genomic_DNA"/>
</dbReference>
<evidence type="ECO:0000313" key="2">
    <source>
        <dbReference type="Proteomes" id="UP000003824"/>
    </source>
</evidence>
<sequence length="42" mass="4958">MSRSSQAIRASELFTRFHEYDSTVPSRTSLMICINLSVRFRY</sequence>
<proteinExistence type="predicted"/>